<dbReference type="OrthoDB" id="7229284at2"/>
<dbReference type="InterPro" id="IPR000811">
    <property type="entry name" value="Glyco_trans_35"/>
</dbReference>
<comment type="cofactor">
    <cofactor evidence="2 11">
        <name>pyridoxal 5'-phosphate</name>
        <dbReference type="ChEBI" id="CHEBI:597326"/>
    </cofactor>
</comment>
<keyword evidence="4" id="KW-0321">Glycogen metabolism</keyword>
<evidence type="ECO:0000256" key="8">
    <source>
        <dbReference type="ARBA" id="ARBA00023277"/>
    </source>
</evidence>
<dbReference type="GO" id="GO:0008184">
    <property type="term" value="F:glycogen phosphorylase activity"/>
    <property type="evidence" value="ECO:0007669"/>
    <property type="project" value="InterPro"/>
</dbReference>
<dbReference type="Pfam" id="PF00343">
    <property type="entry name" value="Phosphorylase"/>
    <property type="match status" value="1"/>
</dbReference>
<gene>
    <name evidence="12" type="ORF">PCS_01254</name>
</gene>
<evidence type="ECO:0000313" key="12">
    <source>
        <dbReference type="EMBL" id="EMG37861.1"/>
    </source>
</evidence>
<evidence type="ECO:0000256" key="5">
    <source>
        <dbReference type="ARBA" id="ARBA00022676"/>
    </source>
</evidence>
<keyword evidence="8 11" id="KW-0119">Carbohydrate metabolism</keyword>
<dbReference type="FunFam" id="3.40.50.2000:FF:000005">
    <property type="entry name" value="Alpha-1,4 glucan phosphorylase"/>
    <property type="match status" value="1"/>
</dbReference>
<dbReference type="GO" id="GO:0005980">
    <property type="term" value="P:glycogen catabolic process"/>
    <property type="evidence" value="ECO:0007669"/>
    <property type="project" value="TreeGrafter"/>
</dbReference>
<protein>
    <recommendedName>
        <fullName evidence="11">Alpha-1,4 glucan phosphorylase</fullName>
        <ecNumber evidence="11">2.4.1.1</ecNumber>
    </recommendedName>
</protein>
<comment type="similarity">
    <text evidence="3 11">Belongs to the glycogen phosphorylase family.</text>
</comment>
<comment type="function">
    <text evidence="9">Phosphorylase is an important allosteric enzyme in carbohydrate metabolism. Enzymes from different sources differ in their regulatory mechanisms and in their natural substrates. However, all known phosphorylases share catalytic and structural properties.</text>
</comment>
<dbReference type="PANTHER" id="PTHR11468:SF3">
    <property type="entry name" value="GLYCOGEN PHOSPHORYLASE, LIVER FORM"/>
    <property type="match status" value="1"/>
</dbReference>
<keyword evidence="6 11" id="KW-0808">Transferase</keyword>
<sequence length="834" mass="93133">MAITIPRNMAEEKTSAEVLGHDFCHHLYYSQGKIGRTASLYDIHMAASRTVRDRILHRWMNTVHHLVSDDFRVVAYLSAEFLIGPQMSNNLLCLGLTEAARQGLSNNGFDLDAVISQEIEPGLGNGGLGRLAACYLDSLASLDIPAIGYGIHYEFGLFSQAIADGWQVEQADRWLRMGSPWELLRPDMAYEVGFGGHTTAYTDGQGRYSVRWEPAQVIRGMACDLPIPGYQSQLTIPLRLWRAEAVEAFDLATYNTGDYMGAVLGKIKSENVTKVLYPVDEMEAGKRLRLMQQFFFVSCSLQDMLRIHLLKGKTPEAFNETYAVQLNDTHPAVAVAELMRLLVDTHGLAWEQAWETTRKAFAFTNHTLLPEAMERWPVGMFGKLLPRHLEIIYEINRRFLDEVRAMRTGDEDLVSRLSLIDESGERYVRMAHLACVGSHAINGVASLHTELLKSTVLKDFHALWPDKILNVTNGVTPRRWVALSNPRLAALLDESLGTEWIREWEATSSRLAAYAGDAGFRARWREIKQANKFSLAKVAKERTGMDIDPASLFDIQVKRIHEYKRQHLNVLHIVSRYLKLKNEPHADVPPRTFIFAGKAAPSYFMAKLIIRLITGVSVALEKDKATRDRLKVAFLPNFNVGLGQIIYPAANLSEQISLAGKEASGTGNMKFMMNGALTIGTLDGANVEILDAVGEQDFFLFGLDAHEVAKAKAAGYSPRGCFDNDPILREALGLISSGFFSDGDGSLFQPLVDSLLHRDEYMLLADFGSYCACQERVDAAWRDQDAWSASSIRNVAGSGRFSSDRAIREYCRNIWDVEPMASLGDEVSFRDCAA</sequence>
<dbReference type="PANTHER" id="PTHR11468">
    <property type="entry name" value="GLYCOGEN PHOSPHORYLASE"/>
    <property type="match status" value="1"/>
</dbReference>
<dbReference type="PATRIC" id="fig|1262666.3.peg.1274"/>
<evidence type="ECO:0000256" key="11">
    <source>
        <dbReference type="RuleBase" id="RU000587"/>
    </source>
</evidence>
<accession>M5Q1T8</accession>
<organism evidence="12 13">
    <name type="scientific">Desulfocurvibacter africanus PCS</name>
    <dbReference type="NCBI Taxonomy" id="1262666"/>
    <lineage>
        <taxon>Bacteria</taxon>
        <taxon>Pseudomonadati</taxon>
        <taxon>Thermodesulfobacteriota</taxon>
        <taxon>Desulfovibrionia</taxon>
        <taxon>Desulfovibrionales</taxon>
        <taxon>Desulfovibrionaceae</taxon>
        <taxon>Desulfocurvibacter</taxon>
    </lineage>
</organism>
<comment type="catalytic activity">
    <reaction evidence="1 11">
        <text>[(1-&gt;4)-alpha-D-glucosyl](n) + phosphate = [(1-&gt;4)-alpha-D-glucosyl](n-1) + alpha-D-glucose 1-phosphate</text>
        <dbReference type="Rhea" id="RHEA:41732"/>
        <dbReference type="Rhea" id="RHEA-COMP:9584"/>
        <dbReference type="Rhea" id="RHEA-COMP:9586"/>
        <dbReference type="ChEBI" id="CHEBI:15444"/>
        <dbReference type="ChEBI" id="CHEBI:43474"/>
        <dbReference type="ChEBI" id="CHEBI:58601"/>
        <dbReference type="EC" id="2.4.1.1"/>
    </reaction>
</comment>
<dbReference type="FunFam" id="3.40.50.2000:FF:000149">
    <property type="entry name" value="Glycogen phosphorylase, muscle form"/>
    <property type="match status" value="1"/>
</dbReference>
<evidence type="ECO:0000256" key="1">
    <source>
        <dbReference type="ARBA" id="ARBA00001275"/>
    </source>
</evidence>
<evidence type="ECO:0000256" key="2">
    <source>
        <dbReference type="ARBA" id="ARBA00001933"/>
    </source>
</evidence>
<evidence type="ECO:0000256" key="3">
    <source>
        <dbReference type="ARBA" id="ARBA00006047"/>
    </source>
</evidence>
<dbReference type="PROSITE" id="PS00102">
    <property type="entry name" value="PHOSPHORYLASE"/>
    <property type="match status" value="1"/>
</dbReference>
<dbReference type="AlphaFoldDB" id="M5Q1T8"/>
<dbReference type="EC" id="2.4.1.1" evidence="11"/>
<dbReference type="InterPro" id="IPR035090">
    <property type="entry name" value="Pyridoxal_P_attach_site"/>
</dbReference>
<dbReference type="NCBIfam" id="TIGR02093">
    <property type="entry name" value="P_ylase"/>
    <property type="match status" value="1"/>
</dbReference>
<dbReference type="PIRSF" id="PIRSF000460">
    <property type="entry name" value="Pprylas_GlgP"/>
    <property type="match status" value="1"/>
</dbReference>
<feature type="modified residue" description="N6-(pyridoxal phosphate)lysine" evidence="10">
    <location>
        <position position="670"/>
    </location>
</feature>
<proteinExistence type="inferred from homology"/>
<dbReference type="Gene3D" id="3.40.50.2000">
    <property type="entry name" value="Glycogen Phosphorylase B"/>
    <property type="match status" value="2"/>
</dbReference>
<dbReference type="Proteomes" id="UP000011922">
    <property type="component" value="Unassembled WGS sequence"/>
</dbReference>
<comment type="caution">
    <text evidence="12">The sequence shown here is derived from an EMBL/GenBank/DDBJ whole genome shotgun (WGS) entry which is preliminary data.</text>
</comment>
<name>M5Q1T8_DESAF</name>
<evidence type="ECO:0000256" key="4">
    <source>
        <dbReference type="ARBA" id="ARBA00022600"/>
    </source>
</evidence>
<comment type="function">
    <text evidence="11">Allosteric enzyme that catalyzes the rate-limiting step in glycogen catabolism, the phosphorolytic cleavage of glycogen to produce glucose-1-phosphate, and plays a central role in maintaining cellular and organismal glucose homeostasis.</text>
</comment>
<evidence type="ECO:0000313" key="13">
    <source>
        <dbReference type="Proteomes" id="UP000011922"/>
    </source>
</evidence>
<reference evidence="12 13" key="1">
    <citation type="journal article" date="2013" name="Genome Announc.">
        <title>Draft Genome Sequence for Desulfovibrio africanus Strain PCS.</title>
        <authorList>
            <person name="Brown S.D."/>
            <person name="Utturkar S.M."/>
            <person name="Arkin A.P."/>
            <person name="Deutschbauer A.M."/>
            <person name="Elias D.A."/>
            <person name="Hazen T.C."/>
            <person name="Chakraborty R."/>
        </authorList>
    </citation>
    <scope>NUCLEOTIDE SEQUENCE [LARGE SCALE GENOMIC DNA]</scope>
    <source>
        <strain evidence="12 13">PCS</strain>
    </source>
</reference>
<dbReference type="SUPFAM" id="SSF53756">
    <property type="entry name" value="UDP-Glycosyltransferase/glycogen phosphorylase"/>
    <property type="match status" value="1"/>
</dbReference>
<evidence type="ECO:0000256" key="10">
    <source>
        <dbReference type="PIRSR" id="PIRSR000460-1"/>
    </source>
</evidence>
<evidence type="ECO:0000256" key="9">
    <source>
        <dbReference type="ARBA" id="ARBA00025174"/>
    </source>
</evidence>
<dbReference type="GO" id="GO:0030170">
    <property type="term" value="F:pyridoxal phosphate binding"/>
    <property type="evidence" value="ECO:0007669"/>
    <property type="project" value="InterPro"/>
</dbReference>
<dbReference type="InterPro" id="IPR011833">
    <property type="entry name" value="Glycg_phsphrylas"/>
</dbReference>
<dbReference type="CDD" id="cd04300">
    <property type="entry name" value="GT35_Glycogen_Phosphorylase"/>
    <property type="match status" value="1"/>
</dbReference>
<keyword evidence="5 11" id="KW-0328">Glycosyltransferase</keyword>
<keyword evidence="7 10" id="KW-0663">Pyridoxal phosphate</keyword>
<dbReference type="RefSeq" id="WP_005985198.1">
    <property type="nucleotide sequence ID" value="NZ_AOSV01000012.1"/>
</dbReference>
<dbReference type="EMBL" id="AOSV01000012">
    <property type="protein sequence ID" value="EMG37861.1"/>
    <property type="molecule type" value="Genomic_DNA"/>
</dbReference>
<dbReference type="GO" id="GO:0005737">
    <property type="term" value="C:cytoplasm"/>
    <property type="evidence" value="ECO:0007669"/>
    <property type="project" value="TreeGrafter"/>
</dbReference>
<evidence type="ECO:0000256" key="6">
    <source>
        <dbReference type="ARBA" id="ARBA00022679"/>
    </source>
</evidence>
<evidence type="ECO:0000256" key="7">
    <source>
        <dbReference type="ARBA" id="ARBA00022898"/>
    </source>
</evidence>